<dbReference type="Gene3D" id="3.40.1190.20">
    <property type="match status" value="1"/>
</dbReference>
<reference evidence="8" key="1">
    <citation type="journal article" date="2014" name="Int. J. Syst. Evol. Microbiol.">
        <title>Complete genome sequence of Corynebacterium casei LMG S-19264T (=DSM 44701T), isolated from a smear-ripened cheese.</title>
        <authorList>
            <consortium name="US DOE Joint Genome Institute (JGI-PGF)"/>
            <person name="Walter F."/>
            <person name="Albersmeier A."/>
            <person name="Kalinowski J."/>
            <person name="Ruckert C."/>
        </authorList>
    </citation>
    <scope>NUCLEOTIDE SEQUENCE</scope>
    <source>
        <strain evidence="8">CGMCC 1.15794</strain>
    </source>
</reference>
<evidence type="ECO:0000256" key="5">
    <source>
        <dbReference type="ARBA" id="ARBA00022840"/>
    </source>
</evidence>
<evidence type="ECO:0000256" key="3">
    <source>
        <dbReference type="ARBA" id="ARBA00022741"/>
    </source>
</evidence>
<sequence>MIVTLTMNPALDRTVTLTRPLAVGAVQSAESAREDAAGKGVNVARVLRGAGAEVLAVLPLAADDPYARLSGDLPLRAVPVAAHARANLAITDPDGETTKINLPGPGLTRGEADALIDVVVAAADAADWLALCGSLPPGVGPDFYLEVIEAVRDRASRPPRIAVDTSGDPLMHVVAHGHVDLIKPNEDELADLLSKLHPARGDAALDPAAPSAEQQRAALDGLRHRLRTQPVPTAAELAAFVVPLAVGAALVTLGGDGAVLVTGDGAWHAGTPPVDVRSTVGAGDSALAGYLLADLAGEDPPGRLRSAIAYGSATAALPGTQLATPADLAALDIATGAIPVRPIA</sequence>
<evidence type="ECO:0000313" key="8">
    <source>
        <dbReference type="EMBL" id="GGH36288.1"/>
    </source>
</evidence>
<evidence type="ECO:0000259" key="7">
    <source>
        <dbReference type="Pfam" id="PF00294"/>
    </source>
</evidence>
<dbReference type="PANTHER" id="PTHR46566:SF5">
    <property type="entry name" value="1-PHOSPHOFRUCTOKINASE"/>
    <property type="match status" value="1"/>
</dbReference>
<dbReference type="PROSITE" id="PS00584">
    <property type="entry name" value="PFKB_KINASES_2"/>
    <property type="match status" value="1"/>
</dbReference>
<dbReference type="InterPro" id="IPR029056">
    <property type="entry name" value="Ribokinase-like"/>
</dbReference>
<gene>
    <name evidence="8" type="ORF">GCM10010921_05350</name>
</gene>
<evidence type="ECO:0000256" key="1">
    <source>
        <dbReference type="ARBA" id="ARBA00010688"/>
    </source>
</evidence>
<dbReference type="PANTHER" id="PTHR46566">
    <property type="entry name" value="1-PHOSPHOFRUCTOKINASE-RELATED"/>
    <property type="match status" value="1"/>
</dbReference>
<keyword evidence="5" id="KW-0067">ATP-binding</keyword>
<evidence type="ECO:0000256" key="6">
    <source>
        <dbReference type="PIRNR" id="PIRNR000535"/>
    </source>
</evidence>
<feature type="domain" description="Carbohydrate kinase PfkB" evidence="7">
    <location>
        <begin position="25"/>
        <end position="325"/>
    </location>
</feature>
<reference evidence="8" key="2">
    <citation type="submission" date="2020-09" db="EMBL/GenBank/DDBJ databases">
        <authorList>
            <person name="Sun Q."/>
            <person name="Zhou Y."/>
        </authorList>
    </citation>
    <scope>NUCLEOTIDE SEQUENCE</scope>
    <source>
        <strain evidence="8">CGMCC 1.15794</strain>
    </source>
</reference>
<organism evidence="8 9">
    <name type="scientific">Microbacterium album</name>
    <dbReference type="NCBI Taxonomy" id="2053191"/>
    <lineage>
        <taxon>Bacteria</taxon>
        <taxon>Bacillati</taxon>
        <taxon>Actinomycetota</taxon>
        <taxon>Actinomycetes</taxon>
        <taxon>Micrococcales</taxon>
        <taxon>Microbacteriaceae</taxon>
        <taxon>Microbacterium</taxon>
    </lineage>
</organism>
<dbReference type="CDD" id="cd01164">
    <property type="entry name" value="FruK_PfkB_like"/>
    <property type="match status" value="1"/>
</dbReference>
<keyword evidence="4" id="KW-0418">Kinase</keyword>
<dbReference type="Proteomes" id="UP000657592">
    <property type="component" value="Unassembled WGS sequence"/>
</dbReference>
<comment type="caution">
    <text evidence="8">The sequence shown here is derived from an EMBL/GenBank/DDBJ whole genome shotgun (WGS) entry which is preliminary data.</text>
</comment>
<dbReference type="AlphaFoldDB" id="A0A917ML63"/>
<comment type="similarity">
    <text evidence="1">Belongs to the carbohydrate kinase PfkB family.</text>
</comment>
<evidence type="ECO:0000256" key="4">
    <source>
        <dbReference type="ARBA" id="ARBA00022777"/>
    </source>
</evidence>
<accession>A0A917ML63</accession>
<dbReference type="EMBL" id="BMJY01000002">
    <property type="protein sequence ID" value="GGH36288.1"/>
    <property type="molecule type" value="Genomic_DNA"/>
</dbReference>
<dbReference type="SUPFAM" id="SSF53613">
    <property type="entry name" value="Ribokinase-like"/>
    <property type="match status" value="1"/>
</dbReference>
<keyword evidence="9" id="KW-1185">Reference proteome</keyword>
<protein>
    <submittedName>
        <fullName evidence="8">1-phosphofructokinase</fullName>
    </submittedName>
</protein>
<dbReference type="InterPro" id="IPR017583">
    <property type="entry name" value="Tagatose/fructose_Pkinase"/>
</dbReference>
<dbReference type="InterPro" id="IPR002173">
    <property type="entry name" value="Carboh/pur_kinase_PfkB_CS"/>
</dbReference>
<proteinExistence type="inferred from homology"/>
<dbReference type="GO" id="GO:0008443">
    <property type="term" value="F:phosphofructokinase activity"/>
    <property type="evidence" value="ECO:0007669"/>
    <property type="project" value="TreeGrafter"/>
</dbReference>
<dbReference type="InterPro" id="IPR011611">
    <property type="entry name" value="PfkB_dom"/>
</dbReference>
<keyword evidence="3" id="KW-0547">Nucleotide-binding</keyword>
<dbReference type="GO" id="GO:0005829">
    <property type="term" value="C:cytosol"/>
    <property type="evidence" value="ECO:0007669"/>
    <property type="project" value="TreeGrafter"/>
</dbReference>
<dbReference type="PIRSF" id="PIRSF000535">
    <property type="entry name" value="1PFK/6PFK/LacC"/>
    <property type="match status" value="1"/>
</dbReference>
<dbReference type="NCBIfam" id="TIGR03168">
    <property type="entry name" value="1-PFK"/>
    <property type="match status" value="1"/>
</dbReference>
<evidence type="ECO:0000313" key="9">
    <source>
        <dbReference type="Proteomes" id="UP000657592"/>
    </source>
</evidence>
<evidence type="ECO:0000256" key="2">
    <source>
        <dbReference type="ARBA" id="ARBA00022679"/>
    </source>
</evidence>
<dbReference type="RefSeq" id="WP_229663069.1">
    <property type="nucleotide sequence ID" value="NZ_BMJY01000002.1"/>
</dbReference>
<name>A0A917ML63_9MICO</name>
<dbReference type="GO" id="GO:0005524">
    <property type="term" value="F:ATP binding"/>
    <property type="evidence" value="ECO:0007669"/>
    <property type="project" value="UniProtKB-KW"/>
</dbReference>
<dbReference type="Pfam" id="PF00294">
    <property type="entry name" value="PfkB"/>
    <property type="match status" value="1"/>
</dbReference>
<keyword evidence="2 6" id="KW-0808">Transferase</keyword>